<gene>
    <name evidence="1" type="ORF">D6T63_11355</name>
</gene>
<proteinExistence type="predicted"/>
<keyword evidence="2" id="KW-1185">Reference proteome</keyword>
<comment type="caution">
    <text evidence="1">The sequence shown here is derived from an EMBL/GenBank/DDBJ whole genome shotgun (WGS) entry which is preliminary data.</text>
</comment>
<accession>A0A3A5M0X6</accession>
<evidence type="ECO:0000313" key="1">
    <source>
        <dbReference type="EMBL" id="RJT79203.1"/>
    </source>
</evidence>
<protein>
    <recommendedName>
        <fullName evidence="3">IPT/TIG domain-containing protein</fullName>
    </recommendedName>
</protein>
<dbReference type="Proteomes" id="UP000272560">
    <property type="component" value="Unassembled WGS sequence"/>
</dbReference>
<evidence type="ECO:0008006" key="3">
    <source>
        <dbReference type="Google" id="ProtNLM"/>
    </source>
</evidence>
<name>A0A3A5M0X6_9MICC</name>
<dbReference type="EMBL" id="QZVT01000005">
    <property type="protein sequence ID" value="RJT79203.1"/>
    <property type="molecule type" value="Genomic_DNA"/>
</dbReference>
<reference evidence="1 2" key="1">
    <citation type="submission" date="2018-09" db="EMBL/GenBank/DDBJ databases">
        <title>Novel species of Arthrobacter.</title>
        <authorList>
            <person name="Liu Q."/>
            <person name="Xin Y.-H."/>
        </authorList>
    </citation>
    <scope>NUCLEOTIDE SEQUENCE [LARGE SCALE GENOMIC DNA]</scope>
    <source>
        <strain evidence="1 2">Hz2</strain>
    </source>
</reference>
<evidence type="ECO:0000313" key="2">
    <source>
        <dbReference type="Proteomes" id="UP000272560"/>
    </source>
</evidence>
<dbReference type="AlphaFoldDB" id="A0A3A5M0X6"/>
<organism evidence="1 2">
    <name type="scientific">Arthrobacter cheniae</name>
    <dbReference type="NCBI Taxonomy" id="1258888"/>
    <lineage>
        <taxon>Bacteria</taxon>
        <taxon>Bacillati</taxon>
        <taxon>Actinomycetota</taxon>
        <taxon>Actinomycetes</taxon>
        <taxon>Micrococcales</taxon>
        <taxon>Micrococcaceae</taxon>
        <taxon>Arthrobacter</taxon>
    </lineage>
</organism>
<sequence>MATATVAQGSSFTITGSGYAPGQRISIALGIAQSDAFVFQDQSALADAVGNYSFTVTLDPDLEPRTYAVVTSTPDGLEPGPAVSETRRWATIEVVAA</sequence>